<evidence type="ECO:0000313" key="3">
    <source>
        <dbReference type="Proteomes" id="UP001242811"/>
    </source>
</evidence>
<sequence>MRSVRNSVGRRVNRAIQAKSRWKKRVVYLAAVLAAILLGLGSRVFSSRLPEFVASHFGDALWACMIYFGLRMLWIDRQLSVALWGSLLFCFAIEFSQMYQAPWINHIRATTLGGLVLGKGFLTADLIRYTVGIAISWGLDQGCQKLMGIHTRIDDDNSLKSSKLLK</sequence>
<keyword evidence="1" id="KW-0812">Transmembrane</keyword>
<organism evidence="2 3">
    <name type="scientific">Paenibacillus brasilensis</name>
    <dbReference type="NCBI Taxonomy" id="128574"/>
    <lineage>
        <taxon>Bacteria</taxon>
        <taxon>Bacillati</taxon>
        <taxon>Bacillota</taxon>
        <taxon>Bacilli</taxon>
        <taxon>Bacillales</taxon>
        <taxon>Paenibacillaceae</taxon>
        <taxon>Paenibacillus</taxon>
    </lineage>
</organism>
<dbReference type="Pfam" id="PF10990">
    <property type="entry name" value="DUF2809"/>
    <property type="match status" value="1"/>
</dbReference>
<keyword evidence="1" id="KW-1133">Transmembrane helix</keyword>
<keyword evidence="3" id="KW-1185">Reference proteome</keyword>
<dbReference type="RefSeq" id="WP_152380989.1">
    <property type="nucleotide sequence ID" value="NZ_CP045298.1"/>
</dbReference>
<comment type="caution">
    <text evidence="2">The sequence shown here is derived from an EMBL/GenBank/DDBJ whole genome shotgun (WGS) entry which is preliminary data.</text>
</comment>
<protein>
    <recommendedName>
        <fullName evidence="4">DUF2809 domain-containing protein</fullName>
    </recommendedName>
</protein>
<proteinExistence type="predicted"/>
<feature type="transmembrane region" description="Helical" evidence="1">
    <location>
        <begin position="56"/>
        <end position="74"/>
    </location>
</feature>
<name>A0ABU0KU80_9BACL</name>
<feature type="transmembrane region" description="Helical" evidence="1">
    <location>
        <begin position="81"/>
        <end position="99"/>
    </location>
</feature>
<dbReference type="InterPro" id="IPR021257">
    <property type="entry name" value="DUF2809"/>
</dbReference>
<dbReference type="Proteomes" id="UP001242811">
    <property type="component" value="Unassembled WGS sequence"/>
</dbReference>
<gene>
    <name evidence="2" type="ORF">QOZ95_001142</name>
</gene>
<accession>A0ABU0KU80</accession>
<keyword evidence="1" id="KW-0472">Membrane</keyword>
<reference evidence="2 3" key="1">
    <citation type="submission" date="2023-07" db="EMBL/GenBank/DDBJ databases">
        <title>Genomic Encyclopedia of Type Strains, Phase IV (KMG-IV): sequencing the most valuable type-strain genomes for metagenomic binning, comparative biology and taxonomic classification.</title>
        <authorList>
            <person name="Goeker M."/>
        </authorList>
    </citation>
    <scope>NUCLEOTIDE SEQUENCE [LARGE SCALE GENOMIC DNA]</scope>
    <source>
        <strain evidence="2 3">DSM 14914</strain>
    </source>
</reference>
<dbReference type="EMBL" id="JAUSWA010000004">
    <property type="protein sequence ID" value="MDQ0492992.1"/>
    <property type="molecule type" value="Genomic_DNA"/>
</dbReference>
<evidence type="ECO:0008006" key="4">
    <source>
        <dbReference type="Google" id="ProtNLM"/>
    </source>
</evidence>
<evidence type="ECO:0000313" key="2">
    <source>
        <dbReference type="EMBL" id="MDQ0492992.1"/>
    </source>
</evidence>
<evidence type="ECO:0000256" key="1">
    <source>
        <dbReference type="SAM" id="Phobius"/>
    </source>
</evidence>